<dbReference type="EMBL" id="CAVLEF010000005">
    <property type="protein sequence ID" value="CAK1544308.1"/>
    <property type="molecule type" value="Genomic_DNA"/>
</dbReference>
<evidence type="ECO:0000256" key="1">
    <source>
        <dbReference type="SAM" id="MobiDB-lite"/>
    </source>
</evidence>
<dbReference type="AlphaFoldDB" id="A0AAV1J6Z3"/>
<feature type="compositionally biased region" description="Basic residues" evidence="1">
    <location>
        <begin position="43"/>
        <end position="67"/>
    </location>
</feature>
<evidence type="ECO:0000313" key="2">
    <source>
        <dbReference type="EMBL" id="CAK1544308.1"/>
    </source>
</evidence>
<proteinExistence type="predicted"/>
<sequence>MEGYSYPYASPFSPPAPDRHFPDHGDCLGDYYELGSIPEDKNNRRKSRPKQMKTKRERGANRSRSKSRTSLSDRSHVGSVSRSASGSRSQTRSPSRSRRSGSIRDLTVREPSFLDAFRVMYLTPSKHKKSTTKYLATKKRLDRIQEILKSDGLGSKRWLLYPRPQRDHKVPDNTKVPATMVPRDCDHRVKIDGHFFRKYKRSKHVDKDAPIAKLKRWELMFYKKLGFIQPL</sequence>
<feature type="region of interest" description="Disordered" evidence="1">
    <location>
        <begin position="1"/>
        <end position="104"/>
    </location>
</feature>
<reference evidence="2 3" key="1">
    <citation type="submission" date="2023-11" db="EMBL/GenBank/DDBJ databases">
        <authorList>
            <person name="Okamura Y."/>
        </authorList>
    </citation>
    <scope>NUCLEOTIDE SEQUENCE [LARGE SCALE GENOMIC DNA]</scope>
</reference>
<feature type="compositionally biased region" description="Low complexity" evidence="1">
    <location>
        <begin position="77"/>
        <end position="94"/>
    </location>
</feature>
<evidence type="ECO:0000313" key="3">
    <source>
        <dbReference type="Proteomes" id="UP001497472"/>
    </source>
</evidence>
<feature type="compositionally biased region" description="Basic and acidic residues" evidence="1">
    <location>
        <begin position="17"/>
        <end position="27"/>
    </location>
</feature>
<comment type="caution">
    <text evidence="2">The sequence shown here is derived from an EMBL/GenBank/DDBJ whole genome shotgun (WGS) entry which is preliminary data.</text>
</comment>
<organism evidence="2 3">
    <name type="scientific">Leptosia nina</name>
    <dbReference type="NCBI Taxonomy" id="320188"/>
    <lineage>
        <taxon>Eukaryota</taxon>
        <taxon>Metazoa</taxon>
        <taxon>Ecdysozoa</taxon>
        <taxon>Arthropoda</taxon>
        <taxon>Hexapoda</taxon>
        <taxon>Insecta</taxon>
        <taxon>Pterygota</taxon>
        <taxon>Neoptera</taxon>
        <taxon>Endopterygota</taxon>
        <taxon>Lepidoptera</taxon>
        <taxon>Glossata</taxon>
        <taxon>Ditrysia</taxon>
        <taxon>Papilionoidea</taxon>
        <taxon>Pieridae</taxon>
        <taxon>Pierinae</taxon>
        <taxon>Leptosia</taxon>
    </lineage>
</organism>
<feature type="compositionally biased region" description="Low complexity" evidence="1">
    <location>
        <begin position="1"/>
        <end position="11"/>
    </location>
</feature>
<name>A0AAV1J6Z3_9NEOP</name>
<dbReference type="Proteomes" id="UP001497472">
    <property type="component" value="Unassembled WGS sequence"/>
</dbReference>
<accession>A0AAV1J6Z3</accession>
<protein>
    <submittedName>
        <fullName evidence="2">Uncharacterized protein</fullName>
    </submittedName>
</protein>
<keyword evidence="3" id="KW-1185">Reference proteome</keyword>
<gene>
    <name evidence="2" type="ORF">LNINA_LOCUS4067</name>
</gene>